<keyword evidence="2" id="KW-1185">Reference proteome</keyword>
<gene>
    <name evidence="1" type="ORF">SAMN05216360_112102</name>
</gene>
<evidence type="ECO:0008006" key="3">
    <source>
        <dbReference type="Google" id="ProtNLM"/>
    </source>
</evidence>
<sequence>MVYGSAKSSMRALMLSAVTYLADPAQPDAIDRLADTLGVLVSGVAGGLIGDAVIVSGHASEAVAAVAEATGATLVVHGGGSPYTAGAAVARRDWILCLEAGDVPAEGWIRTLDRFVGTARPETGLGRLRRPAAGWPARLVGRIETLTGAPRARAGDVVRREALRRGPTFAARLKVRPLIARIDRA</sequence>
<dbReference type="AlphaFoldDB" id="A0A1H0F367"/>
<protein>
    <recommendedName>
        <fullName evidence="3">Glycosyl transferase family 2</fullName>
    </recommendedName>
</protein>
<evidence type="ECO:0000313" key="1">
    <source>
        <dbReference type="EMBL" id="SDN88993.1"/>
    </source>
</evidence>
<reference evidence="2" key="1">
    <citation type="submission" date="2016-10" db="EMBL/GenBank/DDBJ databases">
        <authorList>
            <person name="Varghese N."/>
            <person name="Submissions S."/>
        </authorList>
    </citation>
    <scope>NUCLEOTIDE SEQUENCE [LARGE SCALE GENOMIC DNA]</scope>
    <source>
        <strain evidence="2">BL47</strain>
    </source>
</reference>
<name>A0A1H0F367_9HYPH</name>
<dbReference type="Proteomes" id="UP000198704">
    <property type="component" value="Unassembled WGS sequence"/>
</dbReference>
<organism evidence="1 2">
    <name type="scientific">Methylobacterium phyllostachyos</name>
    <dbReference type="NCBI Taxonomy" id="582672"/>
    <lineage>
        <taxon>Bacteria</taxon>
        <taxon>Pseudomonadati</taxon>
        <taxon>Pseudomonadota</taxon>
        <taxon>Alphaproteobacteria</taxon>
        <taxon>Hyphomicrobiales</taxon>
        <taxon>Methylobacteriaceae</taxon>
        <taxon>Methylobacterium</taxon>
    </lineage>
</organism>
<proteinExistence type="predicted"/>
<dbReference type="EMBL" id="FNHS01000012">
    <property type="protein sequence ID" value="SDN88993.1"/>
    <property type="molecule type" value="Genomic_DNA"/>
</dbReference>
<dbReference type="STRING" id="582672.SAMN05216360_112102"/>
<evidence type="ECO:0000313" key="2">
    <source>
        <dbReference type="Proteomes" id="UP000198704"/>
    </source>
</evidence>
<accession>A0A1H0F367</accession>